<keyword evidence="4" id="KW-0804">Transcription</keyword>
<dbReference type="EMBL" id="JASEJX010000013">
    <property type="protein sequence ID" value="KAK4517271.1"/>
    <property type="molecule type" value="Genomic_DNA"/>
</dbReference>
<feature type="region of interest" description="Disordered" evidence="6">
    <location>
        <begin position="29"/>
        <end position="54"/>
    </location>
</feature>
<dbReference type="Gene3D" id="4.10.280.10">
    <property type="entry name" value="Helix-loop-helix DNA-binding domain"/>
    <property type="match status" value="1"/>
</dbReference>
<evidence type="ECO:0000313" key="8">
    <source>
        <dbReference type="EMBL" id="KAK4517271.1"/>
    </source>
</evidence>
<evidence type="ECO:0000256" key="6">
    <source>
        <dbReference type="SAM" id="MobiDB-lite"/>
    </source>
</evidence>
<keyword evidence="2" id="KW-0805">Transcription regulation</keyword>
<feature type="domain" description="BHLH" evidence="7">
    <location>
        <begin position="136"/>
        <end position="187"/>
    </location>
</feature>
<dbReference type="SMART" id="SM00353">
    <property type="entry name" value="HLH"/>
    <property type="match status" value="1"/>
</dbReference>
<dbReference type="GO" id="GO:0000978">
    <property type="term" value="F:RNA polymerase II cis-regulatory region sequence-specific DNA binding"/>
    <property type="evidence" value="ECO:0007669"/>
    <property type="project" value="TreeGrafter"/>
</dbReference>
<feature type="compositionally biased region" description="Basic residues" evidence="6">
    <location>
        <begin position="117"/>
        <end position="126"/>
    </location>
</feature>
<protein>
    <recommendedName>
        <fullName evidence="7">BHLH domain-containing protein</fullName>
    </recommendedName>
</protein>
<evidence type="ECO:0000256" key="1">
    <source>
        <dbReference type="ARBA" id="ARBA00004123"/>
    </source>
</evidence>
<feature type="compositionally biased region" description="Low complexity" evidence="6">
    <location>
        <begin position="100"/>
        <end position="110"/>
    </location>
</feature>
<dbReference type="PANTHER" id="PTHR15741">
    <property type="entry name" value="BASIC HELIX-LOOP-HELIX ZIP TRANSCRIPTION FACTOR"/>
    <property type="match status" value="1"/>
</dbReference>
<comment type="subcellular location">
    <subcellularLocation>
        <location evidence="1">Nucleus</location>
    </subcellularLocation>
</comment>
<dbReference type="GO" id="GO:0000981">
    <property type="term" value="F:DNA-binding transcription factor activity, RNA polymerase II-specific"/>
    <property type="evidence" value="ECO:0007669"/>
    <property type="project" value="TreeGrafter"/>
</dbReference>
<dbReference type="RefSeq" id="XP_064683937.1">
    <property type="nucleotide sequence ID" value="XM_064820017.1"/>
</dbReference>
<feature type="region of interest" description="Disordered" evidence="6">
    <location>
        <begin position="71"/>
        <end position="132"/>
    </location>
</feature>
<dbReference type="PROSITE" id="PS50888">
    <property type="entry name" value="BHLH"/>
    <property type="match status" value="1"/>
</dbReference>
<feature type="compositionally biased region" description="Low complexity" evidence="6">
    <location>
        <begin position="74"/>
        <end position="84"/>
    </location>
</feature>
<keyword evidence="3" id="KW-0238">DNA-binding</keyword>
<reference evidence="8 9" key="1">
    <citation type="submission" date="2022-11" db="EMBL/GenBank/DDBJ databases">
        <title>Mucor velutinosus strain NIH1002 WGS.</title>
        <authorList>
            <person name="Subramanian P."/>
            <person name="Mullikin J.C."/>
            <person name="Segre J.A."/>
            <person name="Zelazny A.M."/>
        </authorList>
    </citation>
    <scope>NUCLEOTIDE SEQUENCE [LARGE SCALE GENOMIC DNA]</scope>
    <source>
        <strain evidence="8 9">NIH1002</strain>
    </source>
</reference>
<dbReference type="AlphaFoldDB" id="A0AAN7DLJ7"/>
<comment type="caution">
    <text evidence="8">The sequence shown here is derived from an EMBL/GenBank/DDBJ whole genome shotgun (WGS) entry which is preliminary data.</text>
</comment>
<dbReference type="GeneID" id="89944305"/>
<evidence type="ECO:0000256" key="3">
    <source>
        <dbReference type="ARBA" id="ARBA00023125"/>
    </source>
</evidence>
<accession>A0AAN7DLJ7</accession>
<evidence type="ECO:0000256" key="2">
    <source>
        <dbReference type="ARBA" id="ARBA00023015"/>
    </source>
</evidence>
<sequence length="222" mass="24763">MHKDTYHNNSLFSESEQNRLRQFLDGLEDQGSSAPVAPVHLSSPPPFHATSHRTNTYTAGGIQINTLFIQPVTSSSKSSSTSNKKGSKKPYDKQKRRQNSPHSSSSSIASDEAQAKPRSKASTSRKKAVELLSDDQKRANHIASEQKRRANIRIGFEKLVDIVPTLSNGHRSEALILQKSVEHLRQLVESKTLLKEKARKLQLMLGEIPDEDSSEGEIDYDF</sequence>
<organism evidence="8 9">
    <name type="scientific">Mucor velutinosus</name>
    <dbReference type="NCBI Taxonomy" id="708070"/>
    <lineage>
        <taxon>Eukaryota</taxon>
        <taxon>Fungi</taxon>
        <taxon>Fungi incertae sedis</taxon>
        <taxon>Mucoromycota</taxon>
        <taxon>Mucoromycotina</taxon>
        <taxon>Mucoromycetes</taxon>
        <taxon>Mucorales</taxon>
        <taxon>Mucorineae</taxon>
        <taxon>Mucoraceae</taxon>
        <taxon>Mucor</taxon>
    </lineage>
</organism>
<dbReference type="PANTHER" id="PTHR15741:SF27">
    <property type="entry name" value="TRANSCRIPTION FACTOR AP-4"/>
    <property type="match status" value="1"/>
</dbReference>
<dbReference type="InterPro" id="IPR052207">
    <property type="entry name" value="Max-like/E-box_TFs"/>
</dbReference>
<keyword evidence="9" id="KW-1185">Reference proteome</keyword>
<dbReference type="InterPro" id="IPR036638">
    <property type="entry name" value="HLH_DNA-bd_sf"/>
</dbReference>
<dbReference type="Pfam" id="PF00010">
    <property type="entry name" value="HLH"/>
    <property type="match status" value="1"/>
</dbReference>
<dbReference type="Proteomes" id="UP001304243">
    <property type="component" value="Unassembled WGS sequence"/>
</dbReference>
<dbReference type="GO" id="GO:0046983">
    <property type="term" value="F:protein dimerization activity"/>
    <property type="evidence" value="ECO:0007669"/>
    <property type="project" value="InterPro"/>
</dbReference>
<dbReference type="SUPFAM" id="SSF47459">
    <property type="entry name" value="HLH, helix-loop-helix DNA-binding domain"/>
    <property type="match status" value="1"/>
</dbReference>
<proteinExistence type="predicted"/>
<evidence type="ECO:0000259" key="7">
    <source>
        <dbReference type="PROSITE" id="PS50888"/>
    </source>
</evidence>
<evidence type="ECO:0000313" key="9">
    <source>
        <dbReference type="Proteomes" id="UP001304243"/>
    </source>
</evidence>
<name>A0AAN7DLJ7_9FUNG</name>
<evidence type="ECO:0000256" key="4">
    <source>
        <dbReference type="ARBA" id="ARBA00023163"/>
    </source>
</evidence>
<evidence type="ECO:0000256" key="5">
    <source>
        <dbReference type="ARBA" id="ARBA00023242"/>
    </source>
</evidence>
<dbReference type="InterPro" id="IPR011598">
    <property type="entry name" value="bHLH_dom"/>
</dbReference>
<gene>
    <name evidence="8" type="ORF">ATC70_000603</name>
</gene>
<keyword evidence="5" id="KW-0539">Nucleus</keyword>
<dbReference type="GO" id="GO:0005634">
    <property type="term" value="C:nucleus"/>
    <property type="evidence" value="ECO:0007669"/>
    <property type="project" value="UniProtKB-SubCell"/>
</dbReference>